<proteinExistence type="predicted"/>
<dbReference type="EMBL" id="CM037013">
    <property type="protein sequence ID" value="KAH7688327.1"/>
    <property type="molecule type" value="Genomic_DNA"/>
</dbReference>
<reference evidence="2" key="1">
    <citation type="journal article" date="2022" name="Nat. Commun.">
        <title>Chromosome evolution and the genetic basis of agronomically important traits in greater yam.</title>
        <authorList>
            <person name="Bredeson J.V."/>
            <person name="Lyons J.B."/>
            <person name="Oniyinde I.O."/>
            <person name="Okereke N.R."/>
            <person name="Kolade O."/>
            <person name="Nnabue I."/>
            <person name="Nwadili C.O."/>
            <person name="Hribova E."/>
            <person name="Parker M."/>
            <person name="Nwogha J."/>
            <person name="Shu S."/>
            <person name="Carlson J."/>
            <person name="Kariba R."/>
            <person name="Muthemba S."/>
            <person name="Knop K."/>
            <person name="Barton G.J."/>
            <person name="Sherwood A.V."/>
            <person name="Lopez-Montes A."/>
            <person name="Asiedu R."/>
            <person name="Jamnadass R."/>
            <person name="Muchugi A."/>
            <person name="Goodstein D."/>
            <person name="Egesi C.N."/>
            <person name="Featherston J."/>
            <person name="Asfaw A."/>
            <person name="Simpson G.G."/>
            <person name="Dolezel J."/>
            <person name="Hendre P.S."/>
            <person name="Van Deynze A."/>
            <person name="Kumar P.L."/>
            <person name="Obidiegwu J.E."/>
            <person name="Bhattacharjee R."/>
            <person name="Rokhsar D.S."/>
        </authorList>
    </citation>
    <scope>NUCLEOTIDE SEQUENCE [LARGE SCALE GENOMIC DNA]</scope>
    <source>
        <strain evidence="2">cv. TDa95/00328</strain>
    </source>
</reference>
<keyword evidence="2" id="KW-1185">Reference proteome</keyword>
<accession>A0ACB7WJ49</accession>
<evidence type="ECO:0000313" key="1">
    <source>
        <dbReference type="EMBL" id="KAH7688327.1"/>
    </source>
</evidence>
<sequence>MAKCAGIEAAVIAAGGFRLWSLFSAAAIRRKILERLLCGVSRTKRRPMASEPMKKVGSERLLELLMAEGLESGSDEPSEVKKKVPIFDELLSVVTMLQGDDDGRRKSAAIDVRRLAKDDTKSRETLAMLGSIPPLVGMLDSDDPETQIVSLYALLNLVIGNDSNKAAIVNAGAVQKMLRLIESQCSPPVSDVIVANFLGLSALDSNKPIIGSSGAIPFLVSTFQNPNPNPNSTSRQDALKALFNLSISPSNIPNLIAANLPQCLLSIIGDMEVSDRALAVLANLLSTSHGRRAVSRSGNAFPILIDVLYWCDSPACQEKAVYILMIIAYMRHTDRTAMIESGIISSLLELTLLGTPLAEKRASRLLEILTMDKGGKHVSPTIKSEPLDWKRRVRNEVRVSEERKALRCLVEQSLQCNMLRIVHRANLPSHSAPSDRFPTMAPTSSSSSKSLPF</sequence>
<dbReference type="Proteomes" id="UP000827976">
    <property type="component" value="Chromosome 3"/>
</dbReference>
<organism evidence="1 2">
    <name type="scientific">Dioscorea alata</name>
    <name type="common">Purple yam</name>
    <dbReference type="NCBI Taxonomy" id="55571"/>
    <lineage>
        <taxon>Eukaryota</taxon>
        <taxon>Viridiplantae</taxon>
        <taxon>Streptophyta</taxon>
        <taxon>Embryophyta</taxon>
        <taxon>Tracheophyta</taxon>
        <taxon>Spermatophyta</taxon>
        <taxon>Magnoliopsida</taxon>
        <taxon>Liliopsida</taxon>
        <taxon>Dioscoreales</taxon>
        <taxon>Dioscoreaceae</taxon>
        <taxon>Dioscorea</taxon>
    </lineage>
</organism>
<comment type="caution">
    <text evidence="1">The sequence shown here is derived from an EMBL/GenBank/DDBJ whole genome shotgun (WGS) entry which is preliminary data.</text>
</comment>
<gene>
    <name evidence="1" type="ORF">IHE45_03G026100</name>
</gene>
<evidence type="ECO:0000313" key="2">
    <source>
        <dbReference type="Proteomes" id="UP000827976"/>
    </source>
</evidence>
<protein>
    <submittedName>
        <fullName evidence="1">Armadillo-like helical-containing protein</fullName>
    </submittedName>
</protein>
<name>A0ACB7WJ49_DIOAL</name>